<organism evidence="3 4">
    <name type="scientific">Companilactobacillus mindensis DSM 14500</name>
    <dbReference type="NCBI Taxonomy" id="1423770"/>
    <lineage>
        <taxon>Bacteria</taxon>
        <taxon>Bacillati</taxon>
        <taxon>Bacillota</taxon>
        <taxon>Bacilli</taxon>
        <taxon>Lactobacillales</taxon>
        <taxon>Lactobacillaceae</taxon>
        <taxon>Companilactobacillus</taxon>
    </lineage>
</organism>
<evidence type="ECO:0000313" key="3">
    <source>
        <dbReference type="EMBL" id="KRL43469.1"/>
    </source>
</evidence>
<dbReference type="InterPro" id="IPR055247">
    <property type="entry name" value="InsJ-like_HTH"/>
</dbReference>
<evidence type="ECO:0000259" key="2">
    <source>
        <dbReference type="Pfam" id="PF13518"/>
    </source>
</evidence>
<proteinExistence type="predicted"/>
<evidence type="ECO:0000256" key="1">
    <source>
        <dbReference type="SAM" id="MobiDB-lite"/>
    </source>
</evidence>
<accession>A0A0R1QFB5</accession>
<dbReference type="EMBL" id="AZEZ01000083">
    <property type="protein sequence ID" value="KRL43469.1"/>
    <property type="molecule type" value="Genomic_DNA"/>
</dbReference>
<reference evidence="3 4" key="1">
    <citation type="journal article" date="2015" name="Genome Announc.">
        <title>Expanding the biotechnology potential of lactobacilli through comparative genomics of 213 strains and associated genera.</title>
        <authorList>
            <person name="Sun Z."/>
            <person name="Harris H.M."/>
            <person name="McCann A."/>
            <person name="Guo C."/>
            <person name="Argimon S."/>
            <person name="Zhang W."/>
            <person name="Yang X."/>
            <person name="Jeffery I.B."/>
            <person name="Cooney J.C."/>
            <person name="Kagawa T.F."/>
            <person name="Liu W."/>
            <person name="Song Y."/>
            <person name="Salvetti E."/>
            <person name="Wrobel A."/>
            <person name="Rasinkangas P."/>
            <person name="Parkhill J."/>
            <person name="Rea M.C."/>
            <person name="O'Sullivan O."/>
            <person name="Ritari J."/>
            <person name="Douillard F.P."/>
            <person name="Paul Ross R."/>
            <person name="Yang R."/>
            <person name="Briner A.E."/>
            <person name="Felis G.E."/>
            <person name="de Vos W.M."/>
            <person name="Barrangou R."/>
            <person name="Klaenhammer T.R."/>
            <person name="Caufield P.W."/>
            <person name="Cui Y."/>
            <person name="Zhang H."/>
            <person name="O'Toole P.W."/>
        </authorList>
    </citation>
    <scope>NUCLEOTIDE SEQUENCE [LARGE SCALE GENOMIC DNA]</scope>
    <source>
        <strain evidence="3 4">DSM 14500</strain>
    </source>
</reference>
<dbReference type="Proteomes" id="UP000050872">
    <property type="component" value="Unassembled WGS sequence"/>
</dbReference>
<sequence length="94" mass="10679">MNYNESQQKEIAQYAIDHDNNNKATGEKYGISYQQVAAWVRKYKKTPTKAKKASATKKTTQKKAPQASTLDVLNRKDPVLEAQLQEVKKRLGLI</sequence>
<feature type="region of interest" description="Disordered" evidence="1">
    <location>
        <begin position="47"/>
        <end position="68"/>
    </location>
</feature>
<dbReference type="OrthoDB" id="9797531at2"/>
<keyword evidence="4" id="KW-1185">Reference proteome</keyword>
<dbReference type="AlphaFoldDB" id="A0A0R1QFB5"/>
<name>A0A0R1QFB5_9LACO</name>
<dbReference type="RefSeq" id="WP_057888319.1">
    <property type="nucleotide sequence ID" value="NZ_AZEZ01000083.1"/>
</dbReference>
<comment type="caution">
    <text evidence="3">The sequence shown here is derived from an EMBL/GenBank/DDBJ whole genome shotgun (WGS) entry which is preliminary data.</text>
</comment>
<dbReference type="Pfam" id="PF13518">
    <property type="entry name" value="HTH_28"/>
    <property type="match status" value="1"/>
</dbReference>
<feature type="compositionally biased region" description="Basic residues" evidence="1">
    <location>
        <begin position="47"/>
        <end position="61"/>
    </location>
</feature>
<protein>
    <recommendedName>
        <fullName evidence="2">Insertion element IS150 protein InsJ-like helix-turn-helix domain-containing protein</fullName>
    </recommendedName>
</protein>
<dbReference type="PATRIC" id="fig|1423770.3.peg.957"/>
<dbReference type="GO" id="GO:0043565">
    <property type="term" value="F:sequence-specific DNA binding"/>
    <property type="evidence" value="ECO:0007669"/>
    <property type="project" value="InterPro"/>
</dbReference>
<gene>
    <name evidence="3" type="ORF">FD29_GL000928</name>
</gene>
<evidence type="ECO:0000313" key="4">
    <source>
        <dbReference type="Proteomes" id="UP000050872"/>
    </source>
</evidence>
<dbReference type="InterPro" id="IPR010921">
    <property type="entry name" value="Trp_repressor/repl_initiator"/>
</dbReference>
<dbReference type="SUPFAM" id="SSF48295">
    <property type="entry name" value="TrpR-like"/>
    <property type="match status" value="1"/>
</dbReference>
<feature type="domain" description="Insertion element IS150 protein InsJ-like helix-turn-helix" evidence="2">
    <location>
        <begin position="9"/>
        <end position="45"/>
    </location>
</feature>